<feature type="region of interest" description="Disordered" evidence="1">
    <location>
        <begin position="1"/>
        <end position="20"/>
    </location>
</feature>
<dbReference type="AlphaFoldDB" id="A0A9J6G5W2"/>
<comment type="caution">
    <text evidence="2">The sequence shown here is derived from an EMBL/GenBank/DDBJ whole genome shotgun (WGS) entry which is preliminary data.</text>
</comment>
<reference evidence="2 3" key="1">
    <citation type="journal article" date="2020" name="Cell">
        <title>Large-Scale Comparative Analyses of Tick Genomes Elucidate Their Genetic Diversity and Vector Capacities.</title>
        <authorList>
            <consortium name="Tick Genome and Microbiome Consortium (TIGMIC)"/>
            <person name="Jia N."/>
            <person name="Wang J."/>
            <person name="Shi W."/>
            <person name="Du L."/>
            <person name="Sun Y."/>
            <person name="Zhan W."/>
            <person name="Jiang J.F."/>
            <person name="Wang Q."/>
            <person name="Zhang B."/>
            <person name="Ji P."/>
            <person name="Bell-Sakyi L."/>
            <person name="Cui X.M."/>
            <person name="Yuan T.T."/>
            <person name="Jiang B.G."/>
            <person name="Yang W.F."/>
            <person name="Lam T.T."/>
            <person name="Chang Q.C."/>
            <person name="Ding S.J."/>
            <person name="Wang X.J."/>
            <person name="Zhu J.G."/>
            <person name="Ruan X.D."/>
            <person name="Zhao L."/>
            <person name="Wei J.T."/>
            <person name="Ye R.Z."/>
            <person name="Que T.C."/>
            <person name="Du C.H."/>
            <person name="Zhou Y.H."/>
            <person name="Cheng J.X."/>
            <person name="Dai P.F."/>
            <person name="Guo W.B."/>
            <person name="Han X.H."/>
            <person name="Huang E.J."/>
            <person name="Li L.F."/>
            <person name="Wei W."/>
            <person name="Gao Y.C."/>
            <person name="Liu J.Z."/>
            <person name="Shao H.Z."/>
            <person name="Wang X."/>
            <person name="Wang C.C."/>
            <person name="Yang T.C."/>
            <person name="Huo Q.B."/>
            <person name="Li W."/>
            <person name="Chen H.Y."/>
            <person name="Chen S.E."/>
            <person name="Zhou L.G."/>
            <person name="Ni X.B."/>
            <person name="Tian J.H."/>
            <person name="Sheng Y."/>
            <person name="Liu T."/>
            <person name="Pan Y.S."/>
            <person name="Xia L.Y."/>
            <person name="Li J."/>
            <person name="Zhao F."/>
            <person name="Cao W.C."/>
        </authorList>
    </citation>
    <scope>NUCLEOTIDE SEQUENCE [LARGE SCALE GENOMIC DNA]</scope>
    <source>
        <strain evidence="2">HaeL-2018</strain>
    </source>
</reference>
<dbReference type="EMBL" id="JABSTR010000006">
    <property type="protein sequence ID" value="KAH9373782.1"/>
    <property type="molecule type" value="Genomic_DNA"/>
</dbReference>
<sequence length="318" mass="34162">MDAAENPSEDSAGNQTMECDCSLPDAASAADVPPAPHPCAALTTHQSASGKTYPATGQNMVTAENSSGDPGGNQAMEYDYNSGRTIAPAGPWIKILRARKQANTQVRHAAISKQRASSPTQLGRSSPAKGPMPNKITQPFEGLVKTSTANQSRRHTLPKLPDNEYKIIYRPRTGLCLSKWSDKIITQGFATAGNVPLRDFYSQVTIQTQWDQNLIVASTASEDLAEVLSTITQLQLEGATYELSAYVKPPPNTSRGVIHGLEAGTTEEELAALLITTGPPILHARMLGRSTTAVVTFEGPHVPFYVKVACTLTRCRPY</sequence>
<feature type="compositionally biased region" description="Polar residues" evidence="1">
    <location>
        <begin position="114"/>
        <end position="124"/>
    </location>
</feature>
<organism evidence="2 3">
    <name type="scientific">Haemaphysalis longicornis</name>
    <name type="common">Bush tick</name>
    <dbReference type="NCBI Taxonomy" id="44386"/>
    <lineage>
        <taxon>Eukaryota</taxon>
        <taxon>Metazoa</taxon>
        <taxon>Ecdysozoa</taxon>
        <taxon>Arthropoda</taxon>
        <taxon>Chelicerata</taxon>
        <taxon>Arachnida</taxon>
        <taxon>Acari</taxon>
        <taxon>Parasitiformes</taxon>
        <taxon>Ixodida</taxon>
        <taxon>Ixodoidea</taxon>
        <taxon>Ixodidae</taxon>
        <taxon>Haemaphysalinae</taxon>
        <taxon>Haemaphysalis</taxon>
    </lineage>
</organism>
<feature type="region of interest" description="Disordered" evidence="1">
    <location>
        <begin position="109"/>
        <end position="137"/>
    </location>
</feature>
<evidence type="ECO:0000313" key="2">
    <source>
        <dbReference type="EMBL" id="KAH9373782.1"/>
    </source>
</evidence>
<evidence type="ECO:0000313" key="3">
    <source>
        <dbReference type="Proteomes" id="UP000821853"/>
    </source>
</evidence>
<proteinExistence type="predicted"/>
<protein>
    <submittedName>
        <fullName evidence="2">Uncharacterized protein</fullName>
    </submittedName>
</protein>
<dbReference type="Proteomes" id="UP000821853">
    <property type="component" value="Chromosome 4"/>
</dbReference>
<keyword evidence="3" id="KW-1185">Reference proteome</keyword>
<gene>
    <name evidence="2" type="ORF">HPB48_007496</name>
</gene>
<dbReference type="VEuPathDB" id="VectorBase:HLOH_047136"/>
<accession>A0A9J6G5W2</accession>
<evidence type="ECO:0000256" key="1">
    <source>
        <dbReference type="SAM" id="MobiDB-lite"/>
    </source>
</evidence>
<name>A0A9J6G5W2_HAELO</name>
<feature type="region of interest" description="Disordered" evidence="1">
    <location>
        <begin position="25"/>
        <end position="74"/>
    </location>
</feature>
<feature type="compositionally biased region" description="Polar residues" evidence="1">
    <location>
        <begin position="43"/>
        <end position="68"/>
    </location>
</feature>